<dbReference type="PANTHER" id="PTHR42753:SF2">
    <property type="entry name" value="PROLINE--TRNA LIGASE"/>
    <property type="match status" value="1"/>
</dbReference>
<comment type="catalytic activity">
    <reaction evidence="9 10">
        <text>tRNA(Pro) + L-proline + ATP = L-prolyl-tRNA(Pro) + AMP + diphosphate</text>
        <dbReference type="Rhea" id="RHEA:14305"/>
        <dbReference type="Rhea" id="RHEA-COMP:9700"/>
        <dbReference type="Rhea" id="RHEA-COMP:9702"/>
        <dbReference type="ChEBI" id="CHEBI:30616"/>
        <dbReference type="ChEBI" id="CHEBI:33019"/>
        <dbReference type="ChEBI" id="CHEBI:60039"/>
        <dbReference type="ChEBI" id="CHEBI:78442"/>
        <dbReference type="ChEBI" id="CHEBI:78532"/>
        <dbReference type="ChEBI" id="CHEBI:456215"/>
        <dbReference type="EC" id="6.1.1.15"/>
    </reaction>
</comment>
<dbReference type="Proteomes" id="UP001220377">
    <property type="component" value="Chromosome"/>
</dbReference>
<dbReference type="InterPro" id="IPR004154">
    <property type="entry name" value="Anticodon-bd"/>
</dbReference>
<dbReference type="InterPro" id="IPR002314">
    <property type="entry name" value="aa-tRNA-synt_IIb"/>
</dbReference>
<comment type="subcellular location">
    <subcellularLocation>
        <location evidence="1 10">Cytoplasm</location>
    </subcellularLocation>
</comment>
<dbReference type="Gene3D" id="3.40.50.800">
    <property type="entry name" value="Anticodon-binding domain"/>
    <property type="match status" value="1"/>
</dbReference>
<keyword evidence="13" id="KW-1185">Reference proteome</keyword>
<comment type="domain">
    <text evidence="10">Consists of three domains: the N-terminal catalytic domain, the editing domain and the C-terminal anticodon-binding domain.</text>
</comment>
<dbReference type="CDD" id="cd04334">
    <property type="entry name" value="ProRS-INS"/>
    <property type="match status" value="1"/>
</dbReference>
<dbReference type="Pfam" id="PF00587">
    <property type="entry name" value="tRNA-synt_2b"/>
    <property type="match status" value="1"/>
</dbReference>
<dbReference type="PANTHER" id="PTHR42753">
    <property type="entry name" value="MITOCHONDRIAL RIBOSOME PROTEIN L39/PROLYL-TRNA LIGASE FAMILY MEMBER"/>
    <property type="match status" value="1"/>
</dbReference>
<dbReference type="InterPro" id="IPR050062">
    <property type="entry name" value="Pro-tRNA_synthetase"/>
</dbReference>
<name>A0ABY7WW60_9LACO</name>
<keyword evidence="4 10" id="KW-0436">Ligase</keyword>
<dbReference type="InterPro" id="IPR045864">
    <property type="entry name" value="aa-tRNA-synth_II/BPL/LPL"/>
</dbReference>
<protein>
    <recommendedName>
        <fullName evidence="10">Proline--tRNA ligase</fullName>
        <ecNumber evidence="10">6.1.1.15</ecNumber>
    </recommendedName>
    <alternativeName>
        <fullName evidence="10">Prolyl-tRNA synthetase</fullName>
        <shortName evidence="10">ProRS</shortName>
    </alternativeName>
</protein>
<gene>
    <name evidence="10" type="primary">proS</name>
    <name evidence="12" type="ORF">PQ472_05735</name>
</gene>
<dbReference type="Pfam" id="PF04073">
    <property type="entry name" value="tRNA_edit"/>
    <property type="match status" value="1"/>
</dbReference>
<evidence type="ECO:0000256" key="2">
    <source>
        <dbReference type="ARBA" id="ARBA00011738"/>
    </source>
</evidence>
<comment type="similarity">
    <text evidence="10">Belongs to the class-II aminoacyl-tRNA synthetase family. ProS type 1 subfamily.</text>
</comment>
<evidence type="ECO:0000256" key="9">
    <source>
        <dbReference type="ARBA" id="ARBA00047671"/>
    </source>
</evidence>
<evidence type="ECO:0000256" key="7">
    <source>
        <dbReference type="ARBA" id="ARBA00022917"/>
    </source>
</evidence>
<evidence type="ECO:0000256" key="4">
    <source>
        <dbReference type="ARBA" id="ARBA00022598"/>
    </source>
</evidence>
<dbReference type="InterPro" id="IPR006195">
    <property type="entry name" value="aa-tRNA-synth_II"/>
</dbReference>
<comment type="subunit">
    <text evidence="2 10">Homodimer.</text>
</comment>
<dbReference type="SUPFAM" id="SSF55681">
    <property type="entry name" value="Class II aaRS and biotin synthetases"/>
    <property type="match status" value="1"/>
</dbReference>
<keyword evidence="8 10" id="KW-0030">Aminoacyl-tRNA synthetase</keyword>
<evidence type="ECO:0000313" key="12">
    <source>
        <dbReference type="EMBL" id="WDF83738.1"/>
    </source>
</evidence>
<dbReference type="HAMAP" id="MF_01569">
    <property type="entry name" value="Pro_tRNA_synth_type1"/>
    <property type="match status" value="1"/>
</dbReference>
<dbReference type="Gene3D" id="3.30.930.10">
    <property type="entry name" value="Bira Bifunctional Protein, Domain 2"/>
    <property type="match status" value="2"/>
</dbReference>
<dbReference type="NCBIfam" id="TIGR00409">
    <property type="entry name" value="proS_fam_II"/>
    <property type="match status" value="1"/>
</dbReference>
<evidence type="ECO:0000313" key="13">
    <source>
        <dbReference type="Proteomes" id="UP001220377"/>
    </source>
</evidence>
<evidence type="ECO:0000256" key="3">
    <source>
        <dbReference type="ARBA" id="ARBA00022490"/>
    </source>
</evidence>
<evidence type="ECO:0000256" key="8">
    <source>
        <dbReference type="ARBA" id="ARBA00023146"/>
    </source>
</evidence>
<accession>A0ABY7WW60</accession>
<dbReference type="RefSeq" id="WP_274262108.1">
    <property type="nucleotide sequence ID" value="NZ_CP117884.1"/>
</dbReference>
<reference evidence="12 13" key="1">
    <citation type="submission" date="2023-02" db="EMBL/GenBank/DDBJ databases">
        <title>Genome sequence of Lacticaseibacillus sp. KACC 23028.</title>
        <authorList>
            <person name="Kim S."/>
            <person name="Heo J."/>
            <person name="Kwon S.-W."/>
        </authorList>
    </citation>
    <scope>NUCLEOTIDE SEQUENCE [LARGE SCALE GENOMIC DNA]</scope>
    <source>
        <strain evidence="12 13">KACC 23028</strain>
    </source>
</reference>
<keyword evidence="5 10" id="KW-0547">Nucleotide-binding</keyword>
<dbReference type="InterPro" id="IPR023717">
    <property type="entry name" value="Pro-tRNA-Synthase_IIa_type1"/>
</dbReference>
<dbReference type="InterPro" id="IPR004500">
    <property type="entry name" value="Pro-tRNA-synth_IIa_bac-type"/>
</dbReference>
<evidence type="ECO:0000256" key="1">
    <source>
        <dbReference type="ARBA" id="ARBA00004496"/>
    </source>
</evidence>
<dbReference type="InterPro" id="IPR036621">
    <property type="entry name" value="Anticodon-bd_dom_sf"/>
</dbReference>
<dbReference type="GO" id="GO:0004827">
    <property type="term" value="F:proline-tRNA ligase activity"/>
    <property type="evidence" value="ECO:0007669"/>
    <property type="project" value="UniProtKB-EC"/>
</dbReference>
<dbReference type="InterPro" id="IPR033730">
    <property type="entry name" value="ProRS_core_prok"/>
</dbReference>
<keyword evidence="3 10" id="KW-0963">Cytoplasm</keyword>
<dbReference type="InterPro" id="IPR002316">
    <property type="entry name" value="Pro-tRNA-ligase_IIa"/>
</dbReference>
<dbReference type="PRINTS" id="PR01046">
    <property type="entry name" value="TRNASYNTHPRO"/>
</dbReference>
<dbReference type="EMBL" id="CP117884">
    <property type="protein sequence ID" value="WDF83738.1"/>
    <property type="molecule type" value="Genomic_DNA"/>
</dbReference>
<comment type="function">
    <text evidence="10">Catalyzes the attachment of proline to tRNA(Pro) in a two-step reaction: proline is first activated by ATP to form Pro-AMP and then transferred to the acceptor end of tRNA(Pro). As ProRS can inadvertently accommodate and process non-cognate amino acids such as alanine and cysteine, to avoid such errors it has two additional distinct editing activities against alanine. One activity is designated as 'pretransfer' editing and involves the tRNA(Pro)-independent hydrolysis of activated Ala-AMP. The other activity is designated 'posttransfer' editing and involves deacylation of mischarged Ala-tRNA(Pro). The misacylated Cys-tRNA(Pro) is not edited by ProRS.</text>
</comment>
<keyword evidence="7 10" id="KW-0648">Protein biosynthesis</keyword>
<evidence type="ECO:0000256" key="5">
    <source>
        <dbReference type="ARBA" id="ARBA00022741"/>
    </source>
</evidence>
<dbReference type="Pfam" id="PF03129">
    <property type="entry name" value="HGTP_anticodon"/>
    <property type="match status" value="1"/>
</dbReference>
<dbReference type="SUPFAM" id="SSF52954">
    <property type="entry name" value="Class II aaRS ABD-related"/>
    <property type="match status" value="1"/>
</dbReference>
<feature type="domain" description="Aminoacyl-transfer RNA synthetases class-II family profile" evidence="11">
    <location>
        <begin position="33"/>
        <end position="465"/>
    </location>
</feature>
<proteinExistence type="inferred from homology"/>
<dbReference type="CDD" id="cd00779">
    <property type="entry name" value="ProRS_core_prok"/>
    <property type="match status" value="1"/>
</dbReference>
<dbReference type="NCBIfam" id="NF006625">
    <property type="entry name" value="PRK09194.1"/>
    <property type="match status" value="1"/>
</dbReference>
<dbReference type="InterPro" id="IPR044140">
    <property type="entry name" value="ProRS_anticodon_short"/>
</dbReference>
<evidence type="ECO:0000256" key="6">
    <source>
        <dbReference type="ARBA" id="ARBA00022840"/>
    </source>
</evidence>
<dbReference type="SUPFAM" id="SSF55826">
    <property type="entry name" value="YbaK/ProRS associated domain"/>
    <property type="match status" value="1"/>
</dbReference>
<evidence type="ECO:0000259" key="11">
    <source>
        <dbReference type="PROSITE" id="PS50862"/>
    </source>
</evidence>
<evidence type="ECO:0000256" key="10">
    <source>
        <dbReference type="HAMAP-Rule" id="MF_01569"/>
    </source>
</evidence>
<dbReference type="CDD" id="cd00861">
    <property type="entry name" value="ProRS_anticodon_short"/>
    <property type="match status" value="1"/>
</dbReference>
<dbReference type="InterPro" id="IPR036754">
    <property type="entry name" value="YbaK/aa-tRNA-synt-asso_dom_sf"/>
</dbReference>
<dbReference type="PROSITE" id="PS50862">
    <property type="entry name" value="AA_TRNA_LIGASE_II"/>
    <property type="match status" value="1"/>
</dbReference>
<dbReference type="EC" id="6.1.1.15" evidence="10"/>
<sequence>MKQSRMFIPTTKEVPSGAEAKSHQLMLRAGYIKQVVAGVYAYLPLTERVLEKIEHIVDEEMEKIDAVKMRQPALLPADLWRKSGRYETYGPNLYKLQDRHERDLILGPTHEETFTDLIANQVTSYKKMPLVLYQIQTKFRDEDRPRYGLLRGREFIMKDAYSFTANEEDLDTIYRQMGQAYRNVFDRVGLNYRAIIGDGGAMGGKDSTEFSAIAPIGEDTIAYSDKSDYAANLEMAKTINKPVTTNDTPAALTTVDTGDAKTVDEVAAKLDITTDQIIKSVLFIADEKPVLALVRGNFEVNDTKLKNLLGADFLDMATDDQVKEYLHAQPGNVGPVKVDDDIQIIADDSITGMVNAYTGANEDGKHFANVNVERDFTPDQTADIRFVLEGEPSPDGEGNLKFTRGIEIGHIFKLGTRYTKSFGANFLDENGRSQPIIMGSYGIGVSRLLSAIVEQTADDQGMVWPTDIAPFDIHVVPINMKKQEQRELADSVTKQLEDAGYSVLLDDRNERPGVKFADSDLIGIPVRVTVGKKAGEGIVEVKLRAGDEGIEVKVEEMINSIKILLKSDENEN</sequence>
<organism evidence="12 13">
    <name type="scientific">Lacticaseibacillus pabuli</name>
    <dbReference type="NCBI Taxonomy" id="3025672"/>
    <lineage>
        <taxon>Bacteria</taxon>
        <taxon>Bacillati</taxon>
        <taxon>Bacillota</taxon>
        <taxon>Bacilli</taxon>
        <taxon>Lactobacillales</taxon>
        <taxon>Lactobacillaceae</taxon>
        <taxon>Lacticaseibacillus</taxon>
    </lineage>
</organism>
<dbReference type="InterPro" id="IPR007214">
    <property type="entry name" value="YbaK/aa-tRNA-synth-assoc-dom"/>
</dbReference>
<keyword evidence="6 10" id="KW-0067">ATP-binding</keyword>